<dbReference type="Gene3D" id="2.40.50.100">
    <property type="match status" value="1"/>
</dbReference>
<sequence>MSAALQIALPDIGDYRDVPVIELLVKPGDRLAVDDLILSIESDKATMEVPSPVAGIVRELLVAVGTKVSEGTPILTVEPAQGDASAAAGALPPPSEPGGASVGENRERGAGRPEEAGPAGGSPPGSAPSFSAPDPVPAPPSPAAGGGKTGAAPGAAPGAEPDHPIPATRGDVHASPSVRLLARELGVGLDGVPATGPKGRILREDVHAFVKAALAAPARQPVAASGIGAGLPPWPQVDFAKFGPVRREPLSRIQSLSGANLSRNWLTIPHVTNFDRADVTEIESFRVGLNKEPRTPPARVTMVAFLIKAAASALRAHPRFNTSLEGGDLVLKDYVHVGFAVDTPKGLMVPVVRDCDRKGLIEIATEMAEMAEKARAGTLAGSNMQGGCFSISSLGGIGGDGFTPIINAPEVAILGAARSRTEAVWDGKAFQPRLILPLSLSWDHRVVDGVAAARFLGHVASVLSDLRRALL</sequence>
<feature type="region of interest" description="Disordered" evidence="10">
    <location>
        <begin position="81"/>
        <end position="174"/>
    </location>
</feature>
<dbReference type="InterPro" id="IPR050743">
    <property type="entry name" value="2-oxoacid_DH_E2_comp"/>
</dbReference>
<keyword evidence="14" id="KW-1185">Reference proteome</keyword>
<keyword evidence="4 9" id="KW-0808">Transferase</keyword>
<evidence type="ECO:0000256" key="2">
    <source>
        <dbReference type="ARBA" id="ARBA00007317"/>
    </source>
</evidence>
<evidence type="ECO:0000256" key="7">
    <source>
        <dbReference type="ARBA" id="ARBA00025211"/>
    </source>
</evidence>
<dbReference type="InterPro" id="IPR001078">
    <property type="entry name" value="2-oxoacid_DH_actylTfrase"/>
</dbReference>
<dbReference type="Gene3D" id="3.30.559.10">
    <property type="entry name" value="Chloramphenicol acetyltransferase-like domain"/>
    <property type="match status" value="1"/>
</dbReference>
<dbReference type="InterPro" id="IPR004167">
    <property type="entry name" value="PSBD"/>
</dbReference>
<dbReference type="PROSITE" id="PS50968">
    <property type="entry name" value="BIOTINYL_LIPOYL"/>
    <property type="match status" value="1"/>
</dbReference>
<dbReference type="Pfam" id="PF02817">
    <property type="entry name" value="E3_binding"/>
    <property type="match status" value="1"/>
</dbReference>
<feature type="compositionally biased region" description="Basic and acidic residues" evidence="10">
    <location>
        <begin position="104"/>
        <end position="115"/>
    </location>
</feature>
<dbReference type="Pfam" id="PF00364">
    <property type="entry name" value="Biotin_lipoyl"/>
    <property type="match status" value="1"/>
</dbReference>
<feature type="domain" description="Lipoyl-binding" evidence="11">
    <location>
        <begin position="2"/>
        <end position="78"/>
    </location>
</feature>
<dbReference type="InterPro" id="IPR036625">
    <property type="entry name" value="E3-bd_dom_sf"/>
</dbReference>
<evidence type="ECO:0000256" key="9">
    <source>
        <dbReference type="RuleBase" id="RU003423"/>
    </source>
</evidence>
<accession>A0ABT8AV32</accession>
<dbReference type="EC" id="2.3.1.-" evidence="9"/>
<feature type="domain" description="Peripheral subunit-binding (PSBD)" evidence="12">
    <location>
        <begin position="173"/>
        <end position="210"/>
    </location>
</feature>
<evidence type="ECO:0000313" key="13">
    <source>
        <dbReference type="EMBL" id="MDN3573209.1"/>
    </source>
</evidence>
<dbReference type="PROSITE" id="PS51826">
    <property type="entry name" value="PSBD"/>
    <property type="match status" value="1"/>
</dbReference>
<evidence type="ECO:0000256" key="6">
    <source>
        <dbReference type="ARBA" id="ARBA00023315"/>
    </source>
</evidence>
<evidence type="ECO:0000256" key="8">
    <source>
        <dbReference type="ARBA" id="ARBA00048370"/>
    </source>
</evidence>
<evidence type="ECO:0000256" key="5">
    <source>
        <dbReference type="ARBA" id="ARBA00022823"/>
    </source>
</evidence>
<keyword evidence="6 9" id="KW-0012">Acyltransferase</keyword>
<feature type="compositionally biased region" description="Low complexity" evidence="10">
    <location>
        <begin position="81"/>
        <end position="90"/>
    </location>
</feature>
<evidence type="ECO:0000256" key="10">
    <source>
        <dbReference type="SAM" id="MobiDB-lite"/>
    </source>
</evidence>
<proteinExistence type="inferred from homology"/>
<comment type="subunit">
    <text evidence="3">Forms a 24-polypeptide structural core with octahedral symmetry.</text>
</comment>
<dbReference type="SUPFAM" id="SSF52777">
    <property type="entry name" value="CoA-dependent acyltransferases"/>
    <property type="match status" value="1"/>
</dbReference>
<protein>
    <recommendedName>
        <fullName evidence="9">Dihydrolipoamide acetyltransferase component of pyruvate dehydrogenase complex</fullName>
        <ecNumber evidence="9">2.3.1.-</ecNumber>
    </recommendedName>
</protein>
<evidence type="ECO:0000256" key="3">
    <source>
        <dbReference type="ARBA" id="ARBA00011484"/>
    </source>
</evidence>
<dbReference type="InterPro" id="IPR003016">
    <property type="entry name" value="2-oxoA_DH_lipoyl-BS"/>
</dbReference>
<dbReference type="Gene3D" id="4.10.320.10">
    <property type="entry name" value="E3-binding domain"/>
    <property type="match status" value="1"/>
</dbReference>
<comment type="similarity">
    <text evidence="2 9">Belongs to the 2-oxoacid dehydrogenase family.</text>
</comment>
<evidence type="ECO:0000313" key="14">
    <source>
        <dbReference type="Proteomes" id="UP001244297"/>
    </source>
</evidence>
<organism evidence="13 14">
    <name type="scientific">Methylobacterium longum</name>
    <dbReference type="NCBI Taxonomy" id="767694"/>
    <lineage>
        <taxon>Bacteria</taxon>
        <taxon>Pseudomonadati</taxon>
        <taxon>Pseudomonadota</taxon>
        <taxon>Alphaproteobacteria</taxon>
        <taxon>Hyphomicrobiales</taxon>
        <taxon>Methylobacteriaceae</taxon>
        <taxon>Methylobacterium</taxon>
    </lineage>
</organism>
<evidence type="ECO:0000259" key="11">
    <source>
        <dbReference type="PROSITE" id="PS50968"/>
    </source>
</evidence>
<dbReference type="InterPro" id="IPR023213">
    <property type="entry name" value="CAT-like_dom_sf"/>
</dbReference>
<dbReference type="PROSITE" id="PS00189">
    <property type="entry name" value="LIPOYL"/>
    <property type="match status" value="1"/>
</dbReference>
<evidence type="ECO:0000259" key="12">
    <source>
        <dbReference type="PROSITE" id="PS51826"/>
    </source>
</evidence>
<dbReference type="RefSeq" id="WP_238290634.1">
    <property type="nucleotide sequence ID" value="NZ_BPQS01000026.1"/>
</dbReference>
<comment type="function">
    <text evidence="7">The pyruvate dehydrogenase complex catalyzes the overall conversion of pyruvate to acetyl-CoA and CO(2). It contains multiple copies of three enzymatic components: pyruvate dehydrogenase (E1), dihydrolipoamide acetyltransferase (E2) and lipoamide dehydrogenase (E3).</text>
</comment>
<evidence type="ECO:0000256" key="4">
    <source>
        <dbReference type="ARBA" id="ARBA00022679"/>
    </source>
</evidence>
<reference evidence="14" key="1">
    <citation type="journal article" date="2019" name="Int. J. Syst. Evol. Microbiol.">
        <title>The Global Catalogue of Microorganisms (GCM) 10K type strain sequencing project: providing services to taxonomists for standard genome sequencing and annotation.</title>
        <authorList>
            <consortium name="The Broad Institute Genomics Platform"/>
            <consortium name="The Broad Institute Genome Sequencing Center for Infectious Disease"/>
            <person name="Wu L."/>
            <person name="Ma J."/>
        </authorList>
    </citation>
    <scope>NUCLEOTIDE SEQUENCE [LARGE SCALE GENOMIC DNA]</scope>
    <source>
        <strain evidence="14">CECT 7806</strain>
    </source>
</reference>
<feature type="compositionally biased region" description="Low complexity" evidence="10">
    <location>
        <begin position="150"/>
        <end position="159"/>
    </location>
</feature>
<dbReference type="InterPro" id="IPR000089">
    <property type="entry name" value="Biotin_lipoyl"/>
</dbReference>
<comment type="caution">
    <text evidence="13">The sequence shown here is derived from an EMBL/GenBank/DDBJ whole genome shotgun (WGS) entry which is preliminary data.</text>
</comment>
<dbReference type="PANTHER" id="PTHR43178:SF2">
    <property type="entry name" value="DIHYDROLIPOYLLYSINE-RESIDUE ACETYLTRANSFERASE COMPONENT OF PYRUVATE DEHYDROGENASE COMPLEX"/>
    <property type="match status" value="1"/>
</dbReference>
<dbReference type="Proteomes" id="UP001244297">
    <property type="component" value="Unassembled WGS sequence"/>
</dbReference>
<name>A0ABT8AV32_9HYPH</name>
<dbReference type="EMBL" id="JAUFPT010000069">
    <property type="protein sequence ID" value="MDN3573209.1"/>
    <property type="molecule type" value="Genomic_DNA"/>
</dbReference>
<dbReference type="Pfam" id="PF00198">
    <property type="entry name" value="2-oxoacid_dh"/>
    <property type="match status" value="1"/>
</dbReference>
<dbReference type="CDD" id="cd06849">
    <property type="entry name" value="lipoyl_domain"/>
    <property type="match status" value="1"/>
</dbReference>
<evidence type="ECO:0000256" key="1">
    <source>
        <dbReference type="ARBA" id="ARBA00001938"/>
    </source>
</evidence>
<dbReference type="PANTHER" id="PTHR43178">
    <property type="entry name" value="DIHYDROLIPOAMIDE ACETYLTRANSFERASE COMPONENT OF PYRUVATE DEHYDROGENASE COMPLEX"/>
    <property type="match status" value="1"/>
</dbReference>
<dbReference type="SUPFAM" id="SSF51230">
    <property type="entry name" value="Single hybrid motif"/>
    <property type="match status" value="1"/>
</dbReference>
<dbReference type="SUPFAM" id="SSF47005">
    <property type="entry name" value="Peripheral subunit-binding domain of 2-oxo acid dehydrogenase complex"/>
    <property type="match status" value="1"/>
</dbReference>
<dbReference type="InterPro" id="IPR011053">
    <property type="entry name" value="Single_hybrid_motif"/>
</dbReference>
<comment type="cofactor">
    <cofactor evidence="1 9">
        <name>(R)-lipoate</name>
        <dbReference type="ChEBI" id="CHEBI:83088"/>
    </cofactor>
</comment>
<keyword evidence="5 9" id="KW-0450">Lipoyl</keyword>
<gene>
    <name evidence="13" type="ORF">QWZ18_21625</name>
</gene>
<comment type="catalytic activity">
    <reaction evidence="8">
        <text>N(6)-[(R)-dihydrolipoyl]-L-lysyl-[protein] + acetyl-CoA = N(6)-[(R)-S(8)-acetyldihydrolipoyl]-L-lysyl-[protein] + CoA</text>
        <dbReference type="Rhea" id="RHEA:17017"/>
        <dbReference type="Rhea" id="RHEA-COMP:10475"/>
        <dbReference type="Rhea" id="RHEA-COMP:10478"/>
        <dbReference type="ChEBI" id="CHEBI:57287"/>
        <dbReference type="ChEBI" id="CHEBI:57288"/>
        <dbReference type="ChEBI" id="CHEBI:83100"/>
        <dbReference type="ChEBI" id="CHEBI:83111"/>
        <dbReference type="EC" id="2.3.1.12"/>
    </reaction>
</comment>